<dbReference type="OrthoDB" id="9790554at2"/>
<name>A0A2K9A8B3_9GAMM</name>
<evidence type="ECO:0000256" key="3">
    <source>
        <dbReference type="PROSITE-ProRule" id="PRU01282"/>
    </source>
</evidence>
<dbReference type="SUPFAM" id="SSF52833">
    <property type="entry name" value="Thioredoxin-like"/>
    <property type="match status" value="1"/>
</dbReference>
<dbReference type="Pfam" id="PF03960">
    <property type="entry name" value="ArsC"/>
    <property type="match status" value="1"/>
</dbReference>
<gene>
    <name evidence="5" type="primary">arsC</name>
    <name evidence="5" type="ORF">CW740_04680</name>
</gene>
<comment type="catalytic activity">
    <reaction evidence="4">
        <text>[glutaredoxin]-dithiol + arsenate + glutathione + H(+) = glutathionyl-S-S-[glutaredoxin] + arsenite + H2O</text>
        <dbReference type="Rhea" id="RHEA:22016"/>
        <dbReference type="Rhea" id="RHEA-COMP:10729"/>
        <dbReference type="Rhea" id="RHEA-COMP:17668"/>
        <dbReference type="ChEBI" id="CHEBI:15377"/>
        <dbReference type="ChEBI" id="CHEBI:15378"/>
        <dbReference type="ChEBI" id="CHEBI:29242"/>
        <dbReference type="ChEBI" id="CHEBI:29950"/>
        <dbReference type="ChEBI" id="CHEBI:48597"/>
        <dbReference type="ChEBI" id="CHEBI:57925"/>
        <dbReference type="ChEBI" id="CHEBI:146199"/>
        <dbReference type="EC" id="1.20.4.1"/>
    </reaction>
</comment>
<keyword evidence="6" id="KW-1185">Reference proteome</keyword>
<evidence type="ECO:0000256" key="2">
    <source>
        <dbReference type="ARBA" id="ARBA00023002"/>
    </source>
</evidence>
<dbReference type="EMBL" id="CP025120">
    <property type="protein sequence ID" value="AUD80045.1"/>
    <property type="molecule type" value="Genomic_DNA"/>
</dbReference>
<dbReference type="GO" id="GO:0008794">
    <property type="term" value="F:arsenate reductase (glutaredoxin) activity"/>
    <property type="evidence" value="ECO:0007669"/>
    <property type="project" value="UniProtKB-UniRule"/>
</dbReference>
<dbReference type="NCBIfam" id="TIGR00014">
    <property type="entry name" value="arsC"/>
    <property type="match status" value="1"/>
</dbReference>
<dbReference type="PROSITE" id="PS51353">
    <property type="entry name" value="ARSC"/>
    <property type="match status" value="1"/>
</dbReference>
<dbReference type="RefSeq" id="WP_106648025.1">
    <property type="nucleotide sequence ID" value="NZ_BMGO01000002.1"/>
</dbReference>
<organism evidence="5 6">
    <name type="scientific">Kangiella profundi</name>
    <dbReference type="NCBI Taxonomy" id="1561924"/>
    <lineage>
        <taxon>Bacteria</taxon>
        <taxon>Pseudomonadati</taxon>
        <taxon>Pseudomonadota</taxon>
        <taxon>Gammaproteobacteria</taxon>
        <taxon>Kangiellales</taxon>
        <taxon>Kangiellaceae</taxon>
        <taxon>Kangiella</taxon>
    </lineage>
</organism>
<keyword evidence="2 4" id="KW-0560">Oxidoreductase</keyword>
<dbReference type="KEGG" id="kpd:CW740_04680"/>
<dbReference type="Proteomes" id="UP000232693">
    <property type="component" value="Chromosome"/>
</dbReference>
<proteinExistence type="inferred from homology"/>
<evidence type="ECO:0000256" key="4">
    <source>
        <dbReference type="RuleBase" id="RU362029"/>
    </source>
</evidence>
<dbReference type="InterPro" id="IPR006660">
    <property type="entry name" value="Arsenate_reductase-like"/>
</dbReference>
<evidence type="ECO:0000256" key="1">
    <source>
        <dbReference type="ARBA" id="ARBA00007198"/>
    </source>
</evidence>
<comment type="similarity">
    <text evidence="1 3 4">Belongs to the ArsC family.</text>
</comment>
<protein>
    <recommendedName>
        <fullName evidence="4">Arsenate reductase</fullName>
        <ecNumber evidence="4">1.20.4.1</ecNumber>
    </recommendedName>
</protein>
<accession>A0A2K9A8B3</accession>
<dbReference type="PANTHER" id="PTHR30041">
    <property type="entry name" value="ARSENATE REDUCTASE"/>
    <property type="match status" value="1"/>
</dbReference>
<evidence type="ECO:0000313" key="6">
    <source>
        <dbReference type="Proteomes" id="UP000232693"/>
    </source>
</evidence>
<reference evidence="5 6" key="1">
    <citation type="submission" date="2017-12" db="EMBL/GenBank/DDBJ databases">
        <title>Kangiella profundi FT102 completed genome.</title>
        <authorList>
            <person name="Xu J."/>
            <person name="Wang J."/>
            <person name="Lu Y."/>
        </authorList>
    </citation>
    <scope>NUCLEOTIDE SEQUENCE [LARGE SCALE GENOMIC DNA]</scope>
    <source>
        <strain evidence="5 6">FT102</strain>
    </source>
</reference>
<dbReference type="EC" id="1.20.4.1" evidence="4"/>
<sequence length="117" mass="13120">MSEINILHNPRCSKSRQTLALLQENGVEPNVIEYLKNPPSKTKLKQIVKLLGVTPRDIIRTKEAEYKEAGLDNPELTKEQVLELMVANPKVIERPIVFSNNKAAVGRPPENVLAVIK</sequence>
<dbReference type="CDD" id="cd03034">
    <property type="entry name" value="ArsC_ArsC"/>
    <property type="match status" value="1"/>
</dbReference>
<dbReference type="InterPro" id="IPR036249">
    <property type="entry name" value="Thioredoxin-like_sf"/>
</dbReference>
<dbReference type="PANTHER" id="PTHR30041:SF4">
    <property type="entry name" value="ARSENATE REDUCTASE"/>
    <property type="match status" value="1"/>
</dbReference>
<dbReference type="InterPro" id="IPR006659">
    <property type="entry name" value="Arsenate_reductase"/>
</dbReference>
<dbReference type="Gene3D" id="3.40.30.10">
    <property type="entry name" value="Glutaredoxin"/>
    <property type="match status" value="1"/>
</dbReference>
<dbReference type="AlphaFoldDB" id="A0A2K9A8B3"/>
<evidence type="ECO:0000313" key="5">
    <source>
        <dbReference type="EMBL" id="AUD80045.1"/>
    </source>
</evidence>